<evidence type="ECO:0000256" key="1">
    <source>
        <dbReference type="ARBA" id="ARBA00022729"/>
    </source>
</evidence>
<name>A0A5J4J1V1_9FLAO</name>
<evidence type="ECO:0000313" key="4">
    <source>
        <dbReference type="EMBL" id="GER59850.1"/>
    </source>
</evidence>
<feature type="signal peptide" evidence="2">
    <location>
        <begin position="1"/>
        <end position="19"/>
    </location>
</feature>
<accession>A0A5J4J1V1</accession>
<dbReference type="InterPro" id="IPR026444">
    <property type="entry name" value="Secre_tail"/>
</dbReference>
<gene>
    <name evidence="4" type="ORF">ULMA_19580</name>
</gene>
<dbReference type="EMBL" id="BKCG01000004">
    <property type="protein sequence ID" value="GER59850.1"/>
    <property type="molecule type" value="Genomic_DNA"/>
</dbReference>
<protein>
    <recommendedName>
        <fullName evidence="3">Secretion system C-terminal sorting domain-containing protein</fullName>
    </recommendedName>
</protein>
<feature type="domain" description="Secretion system C-terminal sorting" evidence="3">
    <location>
        <begin position="179"/>
        <end position="241"/>
    </location>
</feature>
<comment type="caution">
    <text evidence="4">The sequence shown here is derived from an EMBL/GenBank/DDBJ whole genome shotgun (WGS) entry which is preliminary data.</text>
</comment>
<sequence length="243" mass="26745">MKFNYLLIAFALLAFNANAQFTFQDNDGVVYNDGDVYVTNSLDFSEASLEYRVFNSTGSDIFMKAELVSATGNDGADFEICFGLCYTGVTIGQQFPNNGSNTVPANGDSGPGNHMYHGSTTVDPAVVTEYELRFFQTTADGNTELGTDDFTIIYRYDPDALGTNDVATLNFDITSTIVSDNLEIRVSEDTQVTIFDLRGRIVKNEMITAGLQRINMSDLAAQAYIVQLKNNNNISETTKIIKR</sequence>
<dbReference type="RefSeq" id="WP_151674299.1">
    <property type="nucleotide sequence ID" value="NZ_BKCG01000004.1"/>
</dbReference>
<proteinExistence type="predicted"/>
<dbReference type="Pfam" id="PF18962">
    <property type="entry name" value="Por_Secre_tail"/>
    <property type="match status" value="1"/>
</dbReference>
<dbReference type="AlphaFoldDB" id="A0A5J4J1V1"/>
<evidence type="ECO:0000256" key="2">
    <source>
        <dbReference type="SAM" id="SignalP"/>
    </source>
</evidence>
<keyword evidence="5" id="KW-1185">Reference proteome</keyword>
<dbReference type="OrthoDB" id="951108at2"/>
<evidence type="ECO:0000313" key="5">
    <source>
        <dbReference type="Proteomes" id="UP000326509"/>
    </source>
</evidence>
<dbReference type="NCBIfam" id="TIGR04183">
    <property type="entry name" value="Por_Secre_tail"/>
    <property type="match status" value="1"/>
</dbReference>
<dbReference type="Proteomes" id="UP000326509">
    <property type="component" value="Unassembled WGS sequence"/>
</dbReference>
<keyword evidence="1 2" id="KW-0732">Signal</keyword>
<organism evidence="4 5">
    <name type="scientific">Patiriisocius marinus</name>
    <dbReference type="NCBI Taxonomy" id="1397112"/>
    <lineage>
        <taxon>Bacteria</taxon>
        <taxon>Pseudomonadati</taxon>
        <taxon>Bacteroidota</taxon>
        <taxon>Flavobacteriia</taxon>
        <taxon>Flavobacteriales</taxon>
        <taxon>Flavobacteriaceae</taxon>
        <taxon>Patiriisocius</taxon>
    </lineage>
</organism>
<feature type="chain" id="PRO_5023900600" description="Secretion system C-terminal sorting domain-containing protein" evidence="2">
    <location>
        <begin position="20"/>
        <end position="243"/>
    </location>
</feature>
<reference evidence="4 5" key="1">
    <citation type="submission" date="2019-08" db="EMBL/GenBank/DDBJ databases">
        <title>Draft genome sequence of Ulvibacter marinus type strain NBRC 109484.</title>
        <authorList>
            <person name="Kawano K."/>
            <person name="Ushijima N."/>
            <person name="Kihara M."/>
            <person name="Itoh H."/>
        </authorList>
    </citation>
    <scope>NUCLEOTIDE SEQUENCE [LARGE SCALE GENOMIC DNA]</scope>
    <source>
        <strain evidence="4 5">NBRC 109484</strain>
    </source>
</reference>
<evidence type="ECO:0000259" key="3">
    <source>
        <dbReference type="Pfam" id="PF18962"/>
    </source>
</evidence>